<dbReference type="RefSeq" id="WP_378294624.1">
    <property type="nucleotide sequence ID" value="NZ_JBHULE010000022.1"/>
</dbReference>
<reference evidence="5" key="1">
    <citation type="journal article" date="2019" name="Int. J. Syst. Evol. Microbiol.">
        <title>The Global Catalogue of Microorganisms (GCM) 10K type strain sequencing project: providing services to taxonomists for standard genome sequencing and annotation.</title>
        <authorList>
            <consortium name="The Broad Institute Genomics Platform"/>
            <consortium name="The Broad Institute Genome Sequencing Center for Infectious Disease"/>
            <person name="Wu L."/>
            <person name="Ma J."/>
        </authorList>
    </citation>
    <scope>NUCLEOTIDE SEQUENCE [LARGE SCALE GENOMIC DNA]</scope>
    <source>
        <strain evidence="5">KCTC 52274</strain>
    </source>
</reference>
<organism evidence="4 5">
    <name type="scientific">Aquimarina rubra</name>
    <dbReference type="NCBI Taxonomy" id="1920033"/>
    <lineage>
        <taxon>Bacteria</taxon>
        <taxon>Pseudomonadati</taxon>
        <taxon>Bacteroidota</taxon>
        <taxon>Flavobacteriia</taxon>
        <taxon>Flavobacteriales</taxon>
        <taxon>Flavobacteriaceae</taxon>
        <taxon>Aquimarina</taxon>
    </lineage>
</organism>
<feature type="signal peptide" evidence="2">
    <location>
        <begin position="1"/>
        <end position="18"/>
    </location>
</feature>
<comment type="similarity">
    <text evidence="1">Belongs to the Cu-Zn superoxide dismutase family.</text>
</comment>
<dbReference type="Proteomes" id="UP001597319">
    <property type="component" value="Unassembled WGS sequence"/>
</dbReference>
<feature type="domain" description="CHRD" evidence="3">
    <location>
        <begin position="38"/>
        <end position="128"/>
    </location>
</feature>
<evidence type="ECO:0000313" key="5">
    <source>
        <dbReference type="Proteomes" id="UP001597319"/>
    </source>
</evidence>
<dbReference type="Gene3D" id="2.60.40.200">
    <property type="entry name" value="Superoxide dismutase, copper/zinc binding domain"/>
    <property type="match status" value="1"/>
</dbReference>
<feature type="chain" id="PRO_5047070033" evidence="2">
    <location>
        <begin position="19"/>
        <end position="148"/>
    </location>
</feature>
<comment type="caution">
    <text evidence="4">The sequence shown here is derived from an EMBL/GenBank/DDBJ whole genome shotgun (WGS) entry which is preliminary data.</text>
</comment>
<sequence length="148" mass="15382">MKKTLLFLLIAPFLFTNCSDDDDAVAEVSTTYTLNAISDSGVSGTAKFTKVNNTTTRIDVTLTGTPAGGDHPMHIHMNDAATGGGIAVTLENVNGDTGLSTTMVMALDDDTAITYEGLIAYNGYINVHLSPTELATIVAQGNIGSNAP</sequence>
<dbReference type="Pfam" id="PF07452">
    <property type="entry name" value="CHRD"/>
    <property type="match status" value="1"/>
</dbReference>
<name>A0ABW5LIW7_9FLAO</name>
<evidence type="ECO:0000259" key="3">
    <source>
        <dbReference type="Pfam" id="PF07452"/>
    </source>
</evidence>
<evidence type="ECO:0000313" key="4">
    <source>
        <dbReference type="EMBL" id="MFD2564765.1"/>
    </source>
</evidence>
<evidence type="ECO:0000256" key="2">
    <source>
        <dbReference type="SAM" id="SignalP"/>
    </source>
</evidence>
<proteinExistence type="inferred from homology"/>
<keyword evidence="5" id="KW-1185">Reference proteome</keyword>
<keyword evidence="2" id="KW-0732">Signal</keyword>
<dbReference type="InterPro" id="IPR036423">
    <property type="entry name" value="SOD-like_Cu/Zn_dom_sf"/>
</dbReference>
<accession>A0ABW5LIW7</accession>
<evidence type="ECO:0000256" key="1">
    <source>
        <dbReference type="ARBA" id="ARBA00010457"/>
    </source>
</evidence>
<gene>
    <name evidence="4" type="ORF">ACFSR1_18950</name>
</gene>
<protein>
    <submittedName>
        <fullName evidence="4">CHRD domain-containing protein</fullName>
    </submittedName>
</protein>
<dbReference type="InterPro" id="IPR010895">
    <property type="entry name" value="CHRD"/>
</dbReference>
<dbReference type="EMBL" id="JBHULE010000022">
    <property type="protein sequence ID" value="MFD2564765.1"/>
    <property type="molecule type" value="Genomic_DNA"/>
</dbReference>
<dbReference type="SUPFAM" id="SSF49329">
    <property type="entry name" value="Cu,Zn superoxide dismutase-like"/>
    <property type="match status" value="1"/>
</dbReference>